<dbReference type="Gene3D" id="3.40.190.10">
    <property type="entry name" value="Periplasmic binding protein-like II"/>
    <property type="match status" value="2"/>
</dbReference>
<sequence length="407" mass="44856">MHHPSRFSRLVKGALSLAIALTLTTAQAADNDSQAEAKALTDASAWQTTLEQAAGQTVYFNAWGGSQEINDYLRWASHELQSRYNVTLKHVKVADIAETTQRLLAEKTAGKNSDGSVDLVWLNGENFRSMKQGKLLYGPFVDTLPNWSLVDKRLPVDVDFTEPTDGLEAPWGVGQLVFIHDKKTLNNPPKDFIELLSLAKAYPGQVSYPQPPEFHGTSFLKAALIALTPEPKALSQPIDSQKQADKFQQVTAPLWSYLEQLHPVAWKKGQQFPSGTSETIQLLDDRQLLLAITFNPNAANAAIEHGKLPESAKAYAFDQGALSNIHFLAIPWNANAKAGAKVAINFLLSPEAQARKANSQIWGDPSVLQAEVLPAGHRGFALFKPVAEPHPSWQTALEQEWQKRYGH</sequence>
<evidence type="ECO:0008006" key="4">
    <source>
        <dbReference type="Google" id="ProtNLM"/>
    </source>
</evidence>
<dbReference type="PANTHER" id="PTHR42779">
    <property type="entry name" value="PROTEIN YNJB"/>
    <property type="match status" value="1"/>
</dbReference>
<comment type="caution">
    <text evidence="2">The sequence shown here is derived from an EMBL/GenBank/DDBJ whole genome shotgun (WGS) entry which is preliminary data.</text>
</comment>
<dbReference type="PANTHER" id="PTHR42779:SF1">
    <property type="entry name" value="PROTEIN YNJB"/>
    <property type="match status" value="1"/>
</dbReference>
<protein>
    <recommendedName>
        <fullName evidence="4">ABC transporter substrate-binding protein</fullName>
    </recommendedName>
</protein>
<proteinExistence type="predicted"/>
<dbReference type="EMBL" id="LVHF01000012">
    <property type="protein sequence ID" value="OAN17689.1"/>
    <property type="molecule type" value="Genomic_DNA"/>
</dbReference>
<dbReference type="Proteomes" id="UP000078503">
    <property type="component" value="Unassembled WGS sequence"/>
</dbReference>
<dbReference type="SUPFAM" id="SSF53850">
    <property type="entry name" value="Periplasmic binding protein-like II"/>
    <property type="match status" value="1"/>
</dbReference>
<gene>
    <name evidence="2" type="ORF">A3K86_01845</name>
</gene>
<dbReference type="InterPro" id="IPR027020">
    <property type="entry name" value="YnjB"/>
</dbReference>
<dbReference type="AlphaFoldDB" id="A0A178KK49"/>
<reference evidence="2 3" key="1">
    <citation type="submission" date="2016-03" db="EMBL/GenBank/DDBJ databases">
        <title>Photobacterium proteolyticum sp. nov. a protease producing bacterium isolated from ocean sediments of Laizhou Bay.</title>
        <authorList>
            <person name="Li Y."/>
        </authorList>
    </citation>
    <scope>NUCLEOTIDE SEQUENCE [LARGE SCALE GENOMIC DNA]</scope>
    <source>
        <strain evidence="2 3">R-40508</strain>
    </source>
</reference>
<evidence type="ECO:0000313" key="3">
    <source>
        <dbReference type="Proteomes" id="UP000078503"/>
    </source>
</evidence>
<evidence type="ECO:0000313" key="2">
    <source>
        <dbReference type="EMBL" id="OAN17689.1"/>
    </source>
</evidence>
<feature type="signal peptide" evidence="1">
    <location>
        <begin position="1"/>
        <end position="28"/>
    </location>
</feature>
<keyword evidence="3" id="KW-1185">Reference proteome</keyword>
<evidence type="ECO:0000256" key="1">
    <source>
        <dbReference type="SAM" id="SignalP"/>
    </source>
</evidence>
<dbReference type="InterPro" id="IPR006059">
    <property type="entry name" value="SBP"/>
</dbReference>
<dbReference type="RefSeq" id="WP_068326830.1">
    <property type="nucleotide sequence ID" value="NZ_LVHF01000012.1"/>
</dbReference>
<keyword evidence="1" id="KW-0732">Signal</keyword>
<name>A0A178KK49_9GAMM</name>
<organism evidence="2 3">
    <name type="scientific">Photobacterium jeanii</name>
    <dbReference type="NCBI Taxonomy" id="858640"/>
    <lineage>
        <taxon>Bacteria</taxon>
        <taxon>Pseudomonadati</taxon>
        <taxon>Pseudomonadota</taxon>
        <taxon>Gammaproteobacteria</taxon>
        <taxon>Vibrionales</taxon>
        <taxon>Vibrionaceae</taxon>
        <taxon>Photobacterium</taxon>
    </lineage>
</organism>
<dbReference type="STRING" id="858640.A3K86_01845"/>
<dbReference type="Pfam" id="PF13416">
    <property type="entry name" value="SBP_bac_8"/>
    <property type="match status" value="1"/>
</dbReference>
<dbReference type="PIRSF" id="PIRSF029172">
    <property type="entry name" value="UCP029172_ABC_sbc_YnjB"/>
    <property type="match status" value="1"/>
</dbReference>
<dbReference type="OrthoDB" id="3239593at2"/>
<dbReference type="NCBIfam" id="NF008633">
    <property type="entry name" value="PRK11622.1"/>
    <property type="match status" value="1"/>
</dbReference>
<feature type="chain" id="PRO_5008090398" description="ABC transporter substrate-binding protein" evidence="1">
    <location>
        <begin position="29"/>
        <end position="407"/>
    </location>
</feature>
<accession>A0A178KK49</accession>